<reference evidence="2 3" key="1">
    <citation type="journal article" date="2021" name="Commun. Biol.">
        <title>The genome of Shorea leprosula (Dipterocarpaceae) highlights the ecological relevance of drought in aseasonal tropical rainforests.</title>
        <authorList>
            <person name="Ng K.K.S."/>
            <person name="Kobayashi M.J."/>
            <person name="Fawcett J.A."/>
            <person name="Hatakeyama M."/>
            <person name="Paape T."/>
            <person name="Ng C.H."/>
            <person name="Ang C.C."/>
            <person name="Tnah L.H."/>
            <person name="Lee C.T."/>
            <person name="Nishiyama T."/>
            <person name="Sese J."/>
            <person name="O'Brien M.J."/>
            <person name="Copetti D."/>
            <person name="Mohd Noor M.I."/>
            <person name="Ong R.C."/>
            <person name="Putra M."/>
            <person name="Sireger I.Z."/>
            <person name="Indrioko S."/>
            <person name="Kosugi Y."/>
            <person name="Izuno A."/>
            <person name="Isagi Y."/>
            <person name="Lee S.L."/>
            <person name="Shimizu K.K."/>
        </authorList>
    </citation>
    <scope>NUCLEOTIDE SEQUENCE [LARGE SCALE GENOMIC DNA]</scope>
    <source>
        <strain evidence="2">214</strain>
    </source>
</reference>
<name>A0AAV5IK91_9ROSI</name>
<keyword evidence="3" id="KW-1185">Reference proteome</keyword>
<gene>
    <name evidence="2" type="ORF">SLEP1_g11342</name>
</gene>
<dbReference type="Proteomes" id="UP001054252">
    <property type="component" value="Unassembled WGS sequence"/>
</dbReference>
<dbReference type="AlphaFoldDB" id="A0AAV5IK91"/>
<accession>A0AAV5IK91</accession>
<sequence>MENHFPKFLESQQPSTLKRRHLTSSESFTKWFRNVRNAHNDLQRMSNARTAVLRGWDGSLASPRCGFRGQVEASSLRLERFKVRTVETEQVVKQDDESK</sequence>
<dbReference type="EMBL" id="BPVZ01000012">
    <property type="protein sequence ID" value="GKU98323.1"/>
    <property type="molecule type" value="Genomic_DNA"/>
</dbReference>
<evidence type="ECO:0000313" key="2">
    <source>
        <dbReference type="EMBL" id="GKU98323.1"/>
    </source>
</evidence>
<evidence type="ECO:0000313" key="3">
    <source>
        <dbReference type="Proteomes" id="UP001054252"/>
    </source>
</evidence>
<organism evidence="2 3">
    <name type="scientific">Rubroshorea leprosula</name>
    <dbReference type="NCBI Taxonomy" id="152421"/>
    <lineage>
        <taxon>Eukaryota</taxon>
        <taxon>Viridiplantae</taxon>
        <taxon>Streptophyta</taxon>
        <taxon>Embryophyta</taxon>
        <taxon>Tracheophyta</taxon>
        <taxon>Spermatophyta</taxon>
        <taxon>Magnoliopsida</taxon>
        <taxon>eudicotyledons</taxon>
        <taxon>Gunneridae</taxon>
        <taxon>Pentapetalae</taxon>
        <taxon>rosids</taxon>
        <taxon>malvids</taxon>
        <taxon>Malvales</taxon>
        <taxon>Dipterocarpaceae</taxon>
        <taxon>Rubroshorea</taxon>
    </lineage>
</organism>
<evidence type="ECO:0000256" key="1">
    <source>
        <dbReference type="SAM" id="MobiDB-lite"/>
    </source>
</evidence>
<proteinExistence type="predicted"/>
<comment type="caution">
    <text evidence="2">The sequence shown here is derived from an EMBL/GenBank/DDBJ whole genome shotgun (WGS) entry which is preliminary data.</text>
</comment>
<protein>
    <submittedName>
        <fullName evidence="2">Uncharacterized protein</fullName>
    </submittedName>
</protein>
<feature type="region of interest" description="Disordered" evidence="1">
    <location>
        <begin position="1"/>
        <end position="21"/>
    </location>
</feature>